<dbReference type="InterPro" id="IPR011990">
    <property type="entry name" value="TPR-like_helical_dom_sf"/>
</dbReference>
<keyword evidence="5" id="KW-1185">Reference proteome</keyword>
<sequence>MHIGRRMAMIRRSLGVSQEWVAKGIVSRSHYSNIENGRYMPAPDVLELIAKKLNVPDKYLIEHNVPDRKLCR</sequence>
<dbReference type="PROSITE" id="PS50943">
    <property type="entry name" value="HTH_CROC1"/>
    <property type="match status" value="1"/>
</dbReference>
<dbReference type="Pfam" id="PF01381">
    <property type="entry name" value="HTH_3"/>
    <property type="match status" value="1"/>
</dbReference>
<dbReference type="InterPro" id="IPR001387">
    <property type="entry name" value="Cro/C1-type_HTH"/>
</dbReference>
<feature type="domain" description="HTH cro/C1-type" evidence="1">
    <location>
        <begin position="7"/>
        <end position="60"/>
    </location>
</feature>
<dbReference type="EMBL" id="CP082237">
    <property type="protein sequence ID" value="QZT34624.1"/>
    <property type="molecule type" value="Genomic_DNA"/>
</dbReference>
<dbReference type="Proteomes" id="UP000825179">
    <property type="component" value="Chromosome"/>
</dbReference>
<evidence type="ECO:0000259" key="1">
    <source>
        <dbReference type="PROSITE" id="PS50943"/>
    </source>
</evidence>
<gene>
    <name evidence="2" type="ORF">CathTA2_0963</name>
    <name evidence="3" type="ORF">HUR95_04580</name>
</gene>
<dbReference type="SMART" id="SM00530">
    <property type="entry name" value="HTH_XRE"/>
    <property type="match status" value="1"/>
</dbReference>
<evidence type="ECO:0000313" key="2">
    <source>
        <dbReference type="EMBL" id="EGL83468.1"/>
    </source>
</evidence>
<dbReference type="Gene3D" id="1.25.40.10">
    <property type="entry name" value="Tetratricopeptide repeat domain"/>
    <property type="match status" value="1"/>
</dbReference>
<evidence type="ECO:0000313" key="4">
    <source>
        <dbReference type="Proteomes" id="UP000010716"/>
    </source>
</evidence>
<protein>
    <submittedName>
        <fullName evidence="2">Helix-turn-helix domain protein</fullName>
    </submittedName>
    <submittedName>
        <fullName evidence="3">Helix-turn-helix domain-containing protein</fullName>
    </submittedName>
</protein>
<dbReference type="GO" id="GO:0003677">
    <property type="term" value="F:DNA binding"/>
    <property type="evidence" value="ECO:0007669"/>
    <property type="project" value="InterPro"/>
</dbReference>
<proteinExistence type="predicted"/>
<evidence type="ECO:0000313" key="3">
    <source>
        <dbReference type="EMBL" id="QZT34624.1"/>
    </source>
</evidence>
<dbReference type="SUPFAM" id="SSF47413">
    <property type="entry name" value="lambda repressor-like DNA-binding domains"/>
    <property type="match status" value="1"/>
</dbReference>
<dbReference type="OrthoDB" id="5190137at2"/>
<dbReference type="KEGG" id="cthu:HUR95_04580"/>
<reference evidence="3 5" key="2">
    <citation type="journal article" date="2020" name="Extremophiles">
        <title>Genomic analysis of Caldalkalibacillus thermarum TA2.A1 reveals aerobic alkaliphilic metabolism and evolutionary hallmarks linking alkaliphilic bacteria and plant life.</title>
        <authorList>
            <person name="de Jong S.I."/>
            <person name="van den Broek M.A."/>
            <person name="Merkel A.Y."/>
            <person name="de la Torre Cortes P."/>
            <person name="Kalamorz F."/>
            <person name="Cook G.M."/>
            <person name="van Loosdrecht M.C.M."/>
            <person name="McMillan D.G.G."/>
        </authorList>
    </citation>
    <scope>NUCLEOTIDE SEQUENCE [LARGE SCALE GENOMIC DNA]</scope>
    <source>
        <strain evidence="3 5">TA2.A1</strain>
    </source>
</reference>
<dbReference type="EMBL" id="AFCE01000103">
    <property type="protein sequence ID" value="EGL83468.1"/>
    <property type="molecule type" value="Genomic_DNA"/>
</dbReference>
<accession>F5L5A0</accession>
<organism evidence="2 4">
    <name type="scientific">Caldalkalibacillus thermarum (strain TA2.A1)</name>
    <dbReference type="NCBI Taxonomy" id="986075"/>
    <lineage>
        <taxon>Bacteria</taxon>
        <taxon>Bacillati</taxon>
        <taxon>Bacillota</taxon>
        <taxon>Bacilli</taxon>
        <taxon>Bacillales</taxon>
        <taxon>Bacillaceae</taxon>
        <taxon>Caldalkalibacillus</taxon>
    </lineage>
</organism>
<dbReference type="InterPro" id="IPR010982">
    <property type="entry name" value="Lambda_DNA-bd_dom_sf"/>
</dbReference>
<evidence type="ECO:0000313" key="5">
    <source>
        <dbReference type="Proteomes" id="UP000825179"/>
    </source>
</evidence>
<reference evidence="3" key="3">
    <citation type="submission" date="2021-08" db="EMBL/GenBank/DDBJ databases">
        <authorList>
            <person name="de Jong S."/>
            <person name="van den Broek M."/>
            <person name="Merkel A."/>
            <person name="de la Torre Cortes P."/>
            <person name="Kalamorz F."/>
            <person name="Cook G."/>
            <person name="van Loosdrecht M."/>
            <person name="McMillan D."/>
        </authorList>
    </citation>
    <scope>NUCLEOTIDE SEQUENCE</scope>
    <source>
        <strain evidence="3">TA2.A1</strain>
    </source>
</reference>
<dbReference type="Proteomes" id="UP000010716">
    <property type="component" value="Unassembled WGS sequence"/>
</dbReference>
<reference evidence="2 4" key="1">
    <citation type="journal article" date="2011" name="J. Bacteriol.">
        <title>Draft genome sequence of the thermoalkaliphilic Caldalkalibacillus thermarum strain TA2.A1.</title>
        <authorList>
            <person name="Kalamorz F."/>
            <person name="Keis S."/>
            <person name="McMillan D.G."/>
            <person name="Olsson K."/>
            <person name="Stanton J.A."/>
            <person name="Stockwell P."/>
            <person name="Black M.A."/>
            <person name="Klingeman D.M."/>
            <person name="Land M.L."/>
            <person name="Han C.S."/>
            <person name="Martin S.L."/>
            <person name="Becher S.A."/>
            <person name="Peddie C.J."/>
            <person name="Morgan H.W."/>
            <person name="Matthies D."/>
            <person name="Preiss L."/>
            <person name="Meier T."/>
            <person name="Brown S.D."/>
            <person name="Cook G.M."/>
        </authorList>
    </citation>
    <scope>NUCLEOTIDE SEQUENCE [LARGE SCALE GENOMIC DNA]</scope>
    <source>
        <strain evidence="2 4">TA2.A1</strain>
    </source>
</reference>
<name>F5L5A0_CALTT</name>
<dbReference type="CDD" id="cd00093">
    <property type="entry name" value="HTH_XRE"/>
    <property type="match status" value="1"/>
</dbReference>
<dbReference type="AlphaFoldDB" id="F5L5A0"/>